<protein>
    <submittedName>
        <fullName evidence="3">Uncharacterized protein</fullName>
    </submittedName>
</protein>
<name>A0A9W7BGD1_9STRA</name>
<keyword evidence="2" id="KW-0472">Membrane</keyword>
<feature type="transmembrane region" description="Helical" evidence="2">
    <location>
        <begin position="333"/>
        <end position="360"/>
    </location>
</feature>
<feature type="region of interest" description="Disordered" evidence="1">
    <location>
        <begin position="500"/>
        <end position="571"/>
    </location>
</feature>
<accession>A0A9W7BGD1</accession>
<keyword evidence="4" id="KW-1185">Reference proteome</keyword>
<evidence type="ECO:0000313" key="4">
    <source>
        <dbReference type="Proteomes" id="UP001165160"/>
    </source>
</evidence>
<dbReference type="AlphaFoldDB" id="A0A9W7BGD1"/>
<feature type="compositionally biased region" description="Acidic residues" evidence="1">
    <location>
        <begin position="545"/>
        <end position="556"/>
    </location>
</feature>
<sequence length="571" mass="61889">MSHGRTYARNGIQCLSLVFALVACLGPYYSYERTQPNLPGAVKGEVGLWVANGSPMFCSDGAVYFLGSPAPVTFDRVLGDCSFMQLNVVRAFSIMAVVFSGLAFFFASVTDHIISPRSITLIQFSLSVASLISTIIVISTYDEYINPERDGNAHGACELSPAFSGLECSEWSQWGFWFNIGCVCSSSASIIFLFAKLKSLRTDDLHKYASETKVLHMSTMTKLLRFVNFFVILLATLGAYVELNPVSNEYLELTFATVKFSTTSIYTSLWDGSLCWGGGFYDTFKLFGSPENYGDCSHSTIRLVQSFIVISLVLSAFNAIGSDEHARSAFVSAVILVVSLIFELLTLVFLIAAAAIYQIYIFPGRLNENYCSLKGIVGFNGISFGCKQTLGYGAFMLYLAIGVTFASFLLAIMAPIQEMEDLLDAIKQQPTSSCSVSNSSTSDFGELELQAGGDEEEGGRGGTAKATGGDSTLAGVGLVWEPLGALTPAVTHTALTLDTVTPLGGSGTPESETEEKEVELETDTDSDEHVPEVYQGLDRARTEDLWDLGQEEDEENDSTKPFDFATLTVET</sequence>
<evidence type="ECO:0000313" key="3">
    <source>
        <dbReference type="EMBL" id="GMH89976.1"/>
    </source>
</evidence>
<feature type="transmembrane region" description="Helical" evidence="2">
    <location>
        <begin position="223"/>
        <end position="241"/>
    </location>
</feature>
<reference evidence="4" key="1">
    <citation type="journal article" date="2023" name="Commun. Biol.">
        <title>Genome analysis of Parmales, the sister group of diatoms, reveals the evolutionary specialization of diatoms from phago-mixotrophs to photoautotrophs.</title>
        <authorList>
            <person name="Ban H."/>
            <person name="Sato S."/>
            <person name="Yoshikawa S."/>
            <person name="Yamada K."/>
            <person name="Nakamura Y."/>
            <person name="Ichinomiya M."/>
            <person name="Sato N."/>
            <person name="Blanc-Mathieu R."/>
            <person name="Endo H."/>
            <person name="Kuwata A."/>
            <person name="Ogata H."/>
        </authorList>
    </citation>
    <scope>NUCLEOTIDE SEQUENCE [LARGE SCALE GENOMIC DNA]</scope>
    <source>
        <strain evidence="4">NIES 3699</strain>
    </source>
</reference>
<dbReference type="PROSITE" id="PS51257">
    <property type="entry name" value="PROKAR_LIPOPROTEIN"/>
    <property type="match status" value="1"/>
</dbReference>
<feature type="transmembrane region" description="Helical" evidence="2">
    <location>
        <begin position="174"/>
        <end position="195"/>
    </location>
</feature>
<comment type="caution">
    <text evidence="3">The sequence shown here is derived from an EMBL/GenBank/DDBJ whole genome shotgun (WGS) entry which is preliminary data.</text>
</comment>
<feature type="transmembrane region" description="Helical" evidence="2">
    <location>
        <begin position="303"/>
        <end position="321"/>
    </location>
</feature>
<proteinExistence type="predicted"/>
<feature type="compositionally biased region" description="Acidic residues" evidence="1">
    <location>
        <begin position="511"/>
        <end position="526"/>
    </location>
</feature>
<feature type="transmembrane region" description="Helical" evidence="2">
    <location>
        <begin position="88"/>
        <end position="109"/>
    </location>
</feature>
<keyword evidence="2" id="KW-1133">Transmembrane helix</keyword>
<gene>
    <name evidence="3" type="ORF">TrVE_jg7056</name>
</gene>
<evidence type="ECO:0000256" key="2">
    <source>
        <dbReference type="SAM" id="Phobius"/>
    </source>
</evidence>
<feature type="transmembrane region" description="Helical" evidence="2">
    <location>
        <begin position="121"/>
        <end position="141"/>
    </location>
</feature>
<dbReference type="EMBL" id="BRXX01000100">
    <property type="protein sequence ID" value="GMH89976.1"/>
    <property type="molecule type" value="Genomic_DNA"/>
</dbReference>
<evidence type="ECO:0000256" key="1">
    <source>
        <dbReference type="SAM" id="MobiDB-lite"/>
    </source>
</evidence>
<dbReference type="Proteomes" id="UP001165160">
    <property type="component" value="Unassembled WGS sequence"/>
</dbReference>
<feature type="transmembrane region" description="Helical" evidence="2">
    <location>
        <begin position="12"/>
        <end position="31"/>
    </location>
</feature>
<organism evidence="3 4">
    <name type="scientific">Triparma verrucosa</name>
    <dbReference type="NCBI Taxonomy" id="1606542"/>
    <lineage>
        <taxon>Eukaryota</taxon>
        <taxon>Sar</taxon>
        <taxon>Stramenopiles</taxon>
        <taxon>Ochrophyta</taxon>
        <taxon>Bolidophyceae</taxon>
        <taxon>Parmales</taxon>
        <taxon>Triparmaceae</taxon>
        <taxon>Triparma</taxon>
    </lineage>
</organism>
<feature type="transmembrane region" description="Helical" evidence="2">
    <location>
        <begin position="390"/>
        <end position="412"/>
    </location>
</feature>
<keyword evidence="2" id="KW-0812">Transmembrane</keyword>